<name>A0ABX2ZXL6_9GAMM</name>
<keyword evidence="2" id="KW-1185">Reference proteome</keyword>
<sequence>MKLETIASSFTPKGMKYDGMPFHRSAGGITRPEVGAELAFAGRIASAAFQVKIFDDQRYIPPLKALLLEEVYKKYPQTESAESYVDLAIYENCLHRNCKVCEGRRVVSRKHEVSGRKRGRIRVSVNEETRSWERLEKFYAEGITSVATLVKKSNLPEEKVLWYVIKKEYHDWVALKEQVKKPASEVVSQLHVGGLQKKFMDNDSLPEWENDPLLKERKAYKESIEQHYKYTSNVKLLAEMYSVSPLEISKRRHEWDNDLKPKSTDERVIPESLDKTCPKCNGSGKGVMLEKERAEFIGITSKSYSAKHKNRYNYIYTLLRDQLDKINVN</sequence>
<evidence type="ECO:0000313" key="1">
    <source>
        <dbReference type="EMBL" id="ODN41124.1"/>
    </source>
</evidence>
<evidence type="ECO:0000313" key="2">
    <source>
        <dbReference type="Proteomes" id="UP000094329"/>
    </source>
</evidence>
<proteinExistence type="predicted"/>
<dbReference type="Proteomes" id="UP000094329">
    <property type="component" value="Unassembled WGS sequence"/>
</dbReference>
<dbReference type="EMBL" id="MDTU01000006">
    <property type="protein sequence ID" value="ODN41124.1"/>
    <property type="molecule type" value="Genomic_DNA"/>
</dbReference>
<comment type="caution">
    <text evidence="1">The sequence shown here is derived from an EMBL/GenBank/DDBJ whole genome shotgun (WGS) entry which is preliminary data.</text>
</comment>
<accession>A0ABX2ZXL6</accession>
<protein>
    <submittedName>
        <fullName evidence="1">Uncharacterized protein</fullName>
    </submittedName>
</protein>
<organism evidence="1 2">
    <name type="scientific">Piscirickettsia litoralis</name>
    <dbReference type="NCBI Taxonomy" id="1891921"/>
    <lineage>
        <taxon>Bacteria</taxon>
        <taxon>Pseudomonadati</taxon>
        <taxon>Pseudomonadota</taxon>
        <taxon>Gammaproteobacteria</taxon>
        <taxon>Thiotrichales</taxon>
        <taxon>Piscirickettsiaceae</taxon>
        <taxon>Piscirickettsia</taxon>
    </lineage>
</organism>
<reference evidence="1 2" key="1">
    <citation type="submission" date="2016-08" db="EMBL/GenBank/DDBJ databases">
        <title>Draft genome sequence of Candidatus Piscirickettsia litoralis, from seawater.</title>
        <authorList>
            <person name="Wan X."/>
            <person name="Lee A.J."/>
            <person name="Hou S."/>
            <person name="Donachie S.P."/>
        </authorList>
    </citation>
    <scope>NUCLEOTIDE SEQUENCE [LARGE SCALE GENOMIC DNA]</scope>
    <source>
        <strain evidence="1 2">Y2</strain>
    </source>
</reference>
<gene>
    <name evidence="1" type="ORF">BGC07_17775</name>
</gene>
<dbReference type="RefSeq" id="WP_069314397.1">
    <property type="nucleotide sequence ID" value="NZ_MDTU01000006.1"/>
</dbReference>